<keyword evidence="4 7" id="KW-0067">ATP-binding</keyword>
<dbReference type="STRING" id="1388766.A0A017SRP5"/>
<evidence type="ECO:0000256" key="6">
    <source>
        <dbReference type="ARBA" id="ARBA00047984"/>
    </source>
</evidence>
<dbReference type="InterPro" id="IPR001650">
    <property type="entry name" value="Helicase_C-like"/>
</dbReference>
<name>A0A017SRP5_ASPRC</name>
<keyword evidence="5 8" id="KW-0694">RNA-binding</keyword>
<evidence type="ECO:0000256" key="4">
    <source>
        <dbReference type="ARBA" id="ARBA00022840"/>
    </source>
</evidence>
<dbReference type="InterPro" id="IPR000629">
    <property type="entry name" value="RNA-helicase_DEAD-box_CS"/>
</dbReference>
<dbReference type="HOGENOM" id="CLU_003041_26_6_1"/>
<evidence type="ECO:0000313" key="13">
    <source>
        <dbReference type="Proteomes" id="UP000019804"/>
    </source>
</evidence>
<evidence type="ECO:0000313" key="12">
    <source>
        <dbReference type="EMBL" id="EYE98950.1"/>
    </source>
</evidence>
<protein>
    <recommendedName>
        <fullName evidence="8">ATP-dependent RNA helicase</fullName>
        <ecNumber evidence="8">3.6.4.13</ecNumber>
    </recommendedName>
</protein>
<evidence type="ECO:0000256" key="7">
    <source>
        <dbReference type="RuleBase" id="RU000492"/>
    </source>
</evidence>
<dbReference type="PROSITE" id="PS00039">
    <property type="entry name" value="DEAD_ATP_HELICASE"/>
    <property type="match status" value="1"/>
</dbReference>
<dbReference type="InterPro" id="IPR014001">
    <property type="entry name" value="Helicase_ATP-bd"/>
</dbReference>
<dbReference type="GO" id="GO:0005524">
    <property type="term" value="F:ATP binding"/>
    <property type="evidence" value="ECO:0007669"/>
    <property type="project" value="UniProtKB-UniRule"/>
</dbReference>
<feature type="compositionally biased region" description="Basic and acidic residues" evidence="9">
    <location>
        <begin position="636"/>
        <end position="652"/>
    </location>
</feature>
<evidence type="ECO:0000256" key="3">
    <source>
        <dbReference type="ARBA" id="ARBA00022806"/>
    </source>
</evidence>
<proteinExistence type="inferred from homology"/>
<dbReference type="EMBL" id="KK088412">
    <property type="protein sequence ID" value="EYE98950.1"/>
    <property type="molecule type" value="Genomic_DNA"/>
</dbReference>
<dbReference type="SMART" id="SM00487">
    <property type="entry name" value="DEXDc"/>
    <property type="match status" value="1"/>
</dbReference>
<keyword evidence="3 7" id="KW-0347">Helicase</keyword>
<dbReference type="GO" id="GO:0003723">
    <property type="term" value="F:RNA binding"/>
    <property type="evidence" value="ECO:0007669"/>
    <property type="project" value="UniProtKB-UniRule"/>
</dbReference>
<keyword evidence="2 7" id="KW-0378">Hydrolase</keyword>
<feature type="region of interest" description="Disordered" evidence="9">
    <location>
        <begin position="586"/>
        <end position="658"/>
    </location>
</feature>
<feature type="domain" description="Helicase ATP-binding" evidence="10">
    <location>
        <begin position="114"/>
        <end position="309"/>
    </location>
</feature>
<evidence type="ECO:0000256" key="1">
    <source>
        <dbReference type="ARBA" id="ARBA00022741"/>
    </source>
</evidence>
<dbReference type="EC" id="3.6.4.13" evidence="8"/>
<comment type="function">
    <text evidence="8">RNA helicase.</text>
</comment>
<comment type="catalytic activity">
    <reaction evidence="6 8">
        <text>ATP + H2O = ADP + phosphate + H(+)</text>
        <dbReference type="Rhea" id="RHEA:13065"/>
        <dbReference type="ChEBI" id="CHEBI:15377"/>
        <dbReference type="ChEBI" id="CHEBI:15378"/>
        <dbReference type="ChEBI" id="CHEBI:30616"/>
        <dbReference type="ChEBI" id="CHEBI:43474"/>
        <dbReference type="ChEBI" id="CHEBI:456216"/>
        <dbReference type="EC" id="3.6.4.13"/>
    </reaction>
</comment>
<dbReference type="Proteomes" id="UP000019804">
    <property type="component" value="Unassembled WGS sequence"/>
</dbReference>
<organism evidence="12 13">
    <name type="scientific">Aspergillus ruber (strain CBS 135680)</name>
    <dbReference type="NCBI Taxonomy" id="1388766"/>
    <lineage>
        <taxon>Eukaryota</taxon>
        <taxon>Fungi</taxon>
        <taxon>Dikarya</taxon>
        <taxon>Ascomycota</taxon>
        <taxon>Pezizomycotina</taxon>
        <taxon>Eurotiomycetes</taxon>
        <taxon>Eurotiomycetidae</taxon>
        <taxon>Eurotiales</taxon>
        <taxon>Aspergillaceae</taxon>
        <taxon>Aspergillus</taxon>
        <taxon>Aspergillus subgen. Aspergillus</taxon>
    </lineage>
</organism>
<feature type="domain" description="Helicase C-terminal" evidence="11">
    <location>
        <begin position="337"/>
        <end position="508"/>
    </location>
</feature>
<evidence type="ECO:0000256" key="5">
    <source>
        <dbReference type="ARBA" id="ARBA00022884"/>
    </source>
</evidence>
<dbReference type="SMART" id="SM00490">
    <property type="entry name" value="HELICc"/>
    <property type="match status" value="1"/>
</dbReference>
<dbReference type="RefSeq" id="XP_040642638.1">
    <property type="nucleotide sequence ID" value="XM_040783616.1"/>
</dbReference>
<reference evidence="13" key="1">
    <citation type="journal article" date="2014" name="Nat. Commun.">
        <title>Genomic adaptations of the halophilic Dead Sea filamentous fungus Eurotium rubrum.</title>
        <authorList>
            <person name="Kis-Papo T."/>
            <person name="Weig A.R."/>
            <person name="Riley R."/>
            <person name="Persoh D."/>
            <person name="Salamov A."/>
            <person name="Sun H."/>
            <person name="Lipzen A."/>
            <person name="Wasser S.P."/>
            <person name="Rambold G."/>
            <person name="Grigoriev I.V."/>
            <person name="Nevo E."/>
        </authorList>
    </citation>
    <scope>NUCLEOTIDE SEQUENCE [LARGE SCALE GENOMIC DNA]</scope>
    <source>
        <strain evidence="13">CBS 135680</strain>
    </source>
</reference>
<keyword evidence="13" id="KW-1185">Reference proteome</keyword>
<dbReference type="Gene3D" id="3.40.50.300">
    <property type="entry name" value="P-loop containing nucleotide triphosphate hydrolases"/>
    <property type="match status" value="2"/>
</dbReference>
<dbReference type="OrthoDB" id="193716at2759"/>
<dbReference type="InterPro" id="IPR011545">
    <property type="entry name" value="DEAD/DEAH_box_helicase_dom"/>
</dbReference>
<dbReference type="Pfam" id="PF00271">
    <property type="entry name" value="Helicase_C"/>
    <property type="match status" value="1"/>
</dbReference>
<dbReference type="PROSITE" id="PS51194">
    <property type="entry name" value="HELICASE_CTER"/>
    <property type="match status" value="1"/>
</dbReference>
<feature type="compositionally biased region" description="Basic and acidic residues" evidence="9">
    <location>
        <begin position="601"/>
        <end position="628"/>
    </location>
</feature>
<dbReference type="CDD" id="cd17964">
    <property type="entry name" value="DEADc_MSS116"/>
    <property type="match status" value="1"/>
</dbReference>
<sequence length="658" mass="73489">MLCALRRHGVAQVLRTSTSRFFVARSTPQLLKLQPSTGSPVAFPQIHRSLHVSATRFQAAQAEAVASEEEPATPQRLTEFADLANHGLVDKKIIDQITRFMKIKTMTDVQSMTINETLQGDDVLAQAKTGTGKTLAFLVPVIQNIMKDIQPQPQPQARGSYRRRAQSSDIRGIVISPTRELAEQIATEAVKVSRGTGIVVQTAVGGTQRREKLRAIQREGCHLLIGTPGRLKDILSDPTTGVTAPRLSSFVLDEADRLLDDGFAPDIMEIQTLLPNRDEVDRQTLMFSATVPREVMAMVRKTMKRDFRFLKTVQEDEVPTHFRVPQKGIVLPGLENALPAVLEMAQTQWAQRSEDRSQRPFKAIVYFNSTCEVKLAFDAFMHLRRQRKMGGMAIYDIHSRLTQAARTRNADGFRQARSGILLSSDVTARGMDFPEVTHVIQVGVPRDTPTYIHRLGRTGRAGKEGEGWIMFHEGEMRTFRNKLGELPIEMDETSLLTSKVDLTDDQAEHPAAVFEILAQMQDAMENSPASSKEEAYKSQFGSLLPSFYNKSAAVDAMNKLAVHGYGLSNPPHMSPMLLEKMGLNRSRGVRSSDRSMGGRGRAMDRPPMRGGMDRPRFVEHSRGRRDDGNAWNNRRGGGEFRERSGGRNRDSWGGRGRY</sequence>
<dbReference type="CDD" id="cd18787">
    <property type="entry name" value="SF2_C_DEAD"/>
    <property type="match status" value="1"/>
</dbReference>
<dbReference type="GO" id="GO:0003724">
    <property type="term" value="F:RNA helicase activity"/>
    <property type="evidence" value="ECO:0007669"/>
    <property type="project" value="UniProtKB-EC"/>
</dbReference>
<evidence type="ECO:0000256" key="2">
    <source>
        <dbReference type="ARBA" id="ARBA00022801"/>
    </source>
</evidence>
<evidence type="ECO:0000259" key="11">
    <source>
        <dbReference type="PROSITE" id="PS51194"/>
    </source>
</evidence>
<evidence type="ECO:0000259" key="10">
    <source>
        <dbReference type="PROSITE" id="PS51192"/>
    </source>
</evidence>
<dbReference type="Pfam" id="PF00270">
    <property type="entry name" value="DEAD"/>
    <property type="match status" value="1"/>
</dbReference>
<accession>A0A017SRP5</accession>
<dbReference type="InterPro" id="IPR027417">
    <property type="entry name" value="P-loop_NTPase"/>
</dbReference>
<dbReference type="SUPFAM" id="SSF52540">
    <property type="entry name" value="P-loop containing nucleoside triphosphate hydrolases"/>
    <property type="match status" value="2"/>
</dbReference>
<evidence type="ECO:0000256" key="8">
    <source>
        <dbReference type="RuleBase" id="RU365068"/>
    </source>
</evidence>
<dbReference type="GO" id="GO:0016787">
    <property type="term" value="F:hydrolase activity"/>
    <property type="evidence" value="ECO:0007669"/>
    <property type="project" value="UniProtKB-KW"/>
</dbReference>
<evidence type="ECO:0000256" key="9">
    <source>
        <dbReference type="SAM" id="MobiDB-lite"/>
    </source>
</evidence>
<keyword evidence="1 7" id="KW-0547">Nucleotide-binding</keyword>
<gene>
    <name evidence="12" type="ORF">EURHEDRAFT_446572</name>
</gene>
<dbReference type="GeneID" id="63698740"/>
<dbReference type="AlphaFoldDB" id="A0A017SRP5"/>
<dbReference type="PROSITE" id="PS51192">
    <property type="entry name" value="HELICASE_ATP_BIND_1"/>
    <property type="match status" value="1"/>
</dbReference>
<comment type="domain">
    <text evidence="8">The Q motif is unique to and characteristic of the DEAD box family of RNA helicases and controls ATP binding and hydrolysis.</text>
</comment>
<dbReference type="PANTHER" id="PTHR24031">
    <property type="entry name" value="RNA HELICASE"/>
    <property type="match status" value="1"/>
</dbReference>
<comment type="similarity">
    <text evidence="7">Belongs to the DEAD box helicase family.</text>
</comment>